<evidence type="ECO:0000259" key="9">
    <source>
        <dbReference type="Pfam" id="PF01490"/>
    </source>
</evidence>
<keyword evidence="6 8" id="KW-1133">Transmembrane helix</keyword>
<dbReference type="EMBL" id="WTPW01000802">
    <property type="protein sequence ID" value="KAF0478510.1"/>
    <property type="molecule type" value="Genomic_DNA"/>
</dbReference>
<feature type="transmembrane region" description="Helical" evidence="8">
    <location>
        <begin position="408"/>
        <end position="425"/>
    </location>
</feature>
<evidence type="ECO:0000256" key="4">
    <source>
        <dbReference type="ARBA" id="ARBA00022692"/>
    </source>
</evidence>
<keyword evidence="4 8" id="KW-0812">Transmembrane</keyword>
<feature type="transmembrane region" description="Helical" evidence="8">
    <location>
        <begin position="342"/>
        <end position="361"/>
    </location>
</feature>
<evidence type="ECO:0000256" key="7">
    <source>
        <dbReference type="ARBA" id="ARBA00023136"/>
    </source>
</evidence>
<dbReference type="Pfam" id="PF01490">
    <property type="entry name" value="Aa_trans"/>
    <property type="match status" value="1"/>
</dbReference>
<feature type="transmembrane region" description="Helical" evidence="8">
    <location>
        <begin position="103"/>
        <end position="127"/>
    </location>
</feature>
<evidence type="ECO:0000256" key="1">
    <source>
        <dbReference type="ARBA" id="ARBA00004141"/>
    </source>
</evidence>
<proteinExistence type="inferred from homology"/>
<evidence type="ECO:0000256" key="8">
    <source>
        <dbReference type="SAM" id="Phobius"/>
    </source>
</evidence>
<comment type="caution">
    <text evidence="10">The sequence shown here is derived from an EMBL/GenBank/DDBJ whole genome shotgun (WGS) entry which is preliminary data.</text>
</comment>
<evidence type="ECO:0000256" key="6">
    <source>
        <dbReference type="ARBA" id="ARBA00022989"/>
    </source>
</evidence>
<keyword evidence="11" id="KW-1185">Reference proteome</keyword>
<evidence type="ECO:0000313" key="10">
    <source>
        <dbReference type="EMBL" id="KAF0478510.1"/>
    </source>
</evidence>
<feature type="transmembrane region" description="Helical" evidence="8">
    <location>
        <begin position="300"/>
        <end position="322"/>
    </location>
</feature>
<feature type="transmembrane region" description="Helical" evidence="8">
    <location>
        <begin position="229"/>
        <end position="247"/>
    </location>
</feature>
<feature type="domain" description="Amino acid transporter transmembrane" evidence="9">
    <location>
        <begin position="74"/>
        <end position="465"/>
    </location>
</feature>
<dbReference type="GO" id="GO:0016020">
    <property type="term" value="C:membrane"/>
    <property type="evidence" value="ECO:0007669"/>
    <property type="project" value="UniProtKB-SubCell"/>
</dbReference>
<dbReference type="GO" id="GO:0015179">
    <property type="term" value="F:L-amino acid transmembrane transporter activity"/>
    <property type="evidence" value="ECO:0007669"/>
    <property type="project" value="TreeGrafter"/>
</dbReference>
<name>A0A8H4ACG4_GIGMA</name>
<sequence length="473" mass="52001">MARNSKNKDDSISLKFTTFGLKSSKEDNYTEEELMNAPLLSDNSRSEGISVIDETSDNAYSEEIDVARMPDYGGSIFSSFLNMANSIIGAGIIGLPYSFREAGIFTGIILLIGLTIIVDWTIRLLVLNAKLSGRNSYQEIMNYCFGKSGMIAISLFQFVFAFGGMCAFCVIIGDTIPEVIKSIFPGIVDIPVLYLFGKRNFVIIFCTVFVSYPLALYRDISKLAKASGLALISMVIIVVAVVVEGPQVDPSLRGKVEGKWDFIKPDVFQSIGVISFAFVCHHNSLLIFDALHKPTMNRFAAVTHLSTFVSLLACLLMALSGYLVFTDRTQGNILNNFPGDDFIINVARFCFGFNMFTTLPLELFVCREVINNYYFPYDPFNLLRHVIITTLLVGSAMAVSLLTDSLGVVLELTGGFSATALAYILPPACYLKLSSGKLWTLNKLPAILCVMFGILVMVLSTIFSIANIVSGWI</sequence>
<dbReference type="PANTHER" id="PTHR22950">
    <property type="entry name" value="AMINO ACID TRANSPORTER"/>
    <property type="match status" value="1"/>
</dbReference>
<comment type="subcellular location">
    <subcellularLocation>
        <location evidence="1">Membrane</location>
        <topology evidence="1">Multi-pass membrane protein</topology>
    </subcellularLocation>
</comment>
<evidence type="ECO:0000256" key="2">
    <source>
        <dbReference type="ARBA" id="ARBA00008066"/>
    </source>
</evidence>
<evidence type="ECO:0000256" key="5">
    <source>
        <dbReference type="ARBA" id="ARBA00022970"/>
    </source>
</evidence>
<evidence type="ECO:0000313" key="11">
    <source>
        <dbReference type="Proteomes" id="UP000439903"/>
    </source>
</evidence>
<dbReference type="AlphaFoldDB" id="A0A8H4ACG4"/>
<dbReference type="InterPro" id="IPR013057">
    <property type="entry name" value="AA_transpt_TM"/>
</dbReference>
<keyword evidence="3" id="KW-0813">Transport</keyword>
<feature type="transmembrane region" description="Helical" evidence="8">
    <location>
        <begin position="76"/>
        <end position="97"/>
    </location>
</feature>
<dbReference type="PANTHER" id="PTHR22950:SF458">
    <property type="entry name" value="SODIUM-COUPLED NEUTRAL AMINO ACID TRANSPORTER 11-RELATED"/>
    <property type="match status" value="1"/>
</dbReference>
<keyword evidence="5" id="KW-0029">Amino-acid transport</keyword>
<protein>
    <submittedName>
        <fullName evidence="10">AAAP amino acid permease</fullName>
    </submittedName>
</protein>
<feature type="transmembrane region" description="Helical" evidence="8">
    <location>
        <begin position="193"/>
        <end position="217"/>
    </location>
</feature>
<comment type="similarity">
    <text evidence="2">Belongs to the amino acid/polyamine transporter 2 family.</text>
</comment>
<dbReference type="GO" id="GO:0005783">
    <property type="term" value="C:endoplasmic reticulum"/>
    <property type="evidence" value="ECO:0007669"/>
    <property type="project" value="TreeGrafter"/>
</dbReference>
<feature type="transmembrane region" description="Helical" evidence="8">
    <location>
        <begin position="148"/>
        <end position="173"/>
    </location>
</feature>
<accession>A0A8H4ACG4</accession>
<dbReference type="OrthoDB" id="28208at2759"/>
<dbReference type="Proteomes" id="UP000439903">
    <property type="component" value="Unassembled WGS sequence"/>
</dbReference>
<feature type="transmembrane region" description="Helical" evidence="8">
    <location>
        <begin position="446"/>
        <end position="469"/>
    </location>
</feature>
<gene>
    <name evidence="10" type="ORF">F8M41_024046</name>
</gene>
<reference evidence="10 11" key="1">
    <citation type="journal article" date="2019" name="Environ. Microbiol.">
        <title>At the nexus of three kingdoms: the genome of the mycorrhizal fungus Gigaspora margarita provides insights into plant, endobacterial and fungal interactions.</title>
        <authorList>
            <person name="Venice F."/>
            <person name="Ghignone S."/>
            <person name="Salvioli di Fossalunga A."/>
            <person name="Amselem J."/>
            <person name="Novero M."/>
            <person name="Xianan X."/>
            <person name="Sedzielewska Toro K."/>
            <person name="Morin E."/>
            <person name="Lipzen A."/>
            <person name="Grigoriev I.V."/>
            <person name="Henrissat B."/>
            <person name="Martin F.M."/>
            <person name="Bonfante P."/>
        </authorList>
    </citation>
    <scope>NUCLEOTIDE SEQUENCE [LARGE SCALE GENOMIC DNA]</scope>
    <source>
        <strain evidence="10 11">BEG34</strain>
    </source>
</reference>
<feature type="transmembrane region" description="Helical" evidence="8">
    <location>
        <begin position="267"/>
        <end position="288"/>
    </location>
</feature>
<evidence type="ECO:0000256" key="3">
    <source>
        <dbReference type="ARBA" id="ARBA00022448"/>
    </source>
</evidence>
<keyword evidence="7 8" id="KW-0472">Membrane</keyword>
<feature type="transmembrane region" description="Helical" evidence="8">
    <location>
        <begin position="382"/>
        <end position="402"/>
    </location>
</feature>
<organism evidence="10 11">
    <name type="scientific">Gigaspora margarita</name>
    <dbReference type="NCBI Taxonomy" id="4874"/>
    <lineage>
        <taxon>Eukaryota</taxon>
        <taxon>Fungi</taxon>
        <taxon>Fungi incertae sedis</taxon>
        <taxon>Mucoromycota</taxon>
        <taxon>Glomeromycotina</taxon>
        <taxon>Glomeromycetes</taxon>
        <taxon>Diversisporales</taxon>
        <taxon>Gigasporaceae</taxon>
        <taxon>Gigaspora</taxon>
    </lineage>
</organism>